<dbReference type="OrthoDB" id="46820at2759"/>
<organism evidence="1 2">
    <name type="scientific">Pseudo-nitzschia multistriata</name>
    <dbReference type="NCBI Taxonomy" id="183589"/>
    <lineage>
        <taxon>Eukaryota</taxon>
        <taxon>Sar</taxon>
        <taxon>Stramenopiles</taxon>
        <taxon>Ochrophyta</taxon>
        <taxon>Bacillariophyta</taxon>
        <taxon>Bacillariophyceae</taxon>
        <taxon>Bacillariophycidae</taxon>
        <taxon>Bacillariales</taxon>
        <taxon>Bacillariaceae</taxon>
        <taxon>Pseudo-nitzschia</taxon>
    </lineage>
</organism>
<gene>
    <name evidence="1" type="ORF">PSNMU_V1.4_AUG-EV-PASAV3_0079650</name>
</gene>
<proteinExistence type="predicted"/>
<protein>
    <submittedName>
        <fullName evidence="1">Uncharacterized protein</fullName>
    </submittedName>
</protein>
<accession>A0A448ZGA5</accession>
<sequence>MTSLSVNKKAAPALLAALAQSLVFLVVCYSRSSQSFQPVVAPVFRADSSVQKRPFAGFYAKQRRPGVAIGNGMAGSASETDAVSIPFDGSEDRFDRWRFLQEFLEGDHPSSDVVNIVLYRVLDGALKYPRPSGGGDTFGSEGEIEMKAEVKQRLEKILTEYATNGRVNAVATMGNHEEGLEEEEKKALEILEQLEGLLPDPVENEDDNKSLWDTVIELHGRQSVKINESQNPVSMDWKTASTVSRVLLHFDFLTLGIVDAPIIKKE</sequence>
<name>A0A448ZGA5_9STRA</name>
<keyword evidence="2" id="KW-1185">Reference proteome</keyword>
<dbReference type="EMBL" id="CAACVS010000329">
    <property type="protein sequence ID" value="VEU41062.1"/>
    <property type="molecule type" value="Genomic_DNA"/>
</dbReference>
<evidence type="ECO:0000313" key="1">
    <source>
        <dbReference type="EMBL" id="VEU41062.1"/>
    </source>
</evidence>
<dbReference type="Proteomes" id="UP000291116">
    <property type="component" value="Unassembled WGS sequence"/>
</dbReference>
<evidence type="ECO:0000313" key="2">
    <source>
        <dbReference type="Proteomes" id="UP000291116"/>
    </source>
</evidence>
<reference evidence="1 2" key="1">
    <citation type="submission" date="2019-01" db="EMBL/GenBank/DDBJ databases">
        <authorList>
            <person name="Ferrante I. M."/>
        </authorList>
    </citation>
    <scope>NUCLEOTIDE SEQUENCE [LARGE SCALE GENOMIC DNA]</scope>
    <source>
        <strain evidence="1 2">B856</strain>
    </source>
</reference>
<dbReference type="AlphaFoldDB" id="A0A448ZGA5"/>